<dbReference type="Proteomes" id="UP000557566">
    <property type="component" value="Unassembled WGS sequence"/>
</dbReference>
<evidence type="ECO:0000256" key="8">
    <source>
        <dbReference type="SAM" id="SignalP"/>
    </source>
</evidence>
<evidence type="ECO:0000313" key="10">
    <source>
        <dbReference type="EMBL" id="KAF4504439.1"/>
    </source>
</evidence>
<accession>A0A8H4LRT2</accession>
<comment type="cofactor">
    <cofactor evidence="1">
        <name>heme b</name>
        <dbReference type="ChEBI" id="CHEBI:60344"/>
    </cofactor>
</comment>
<keyword evidence="6" id="KW-0408">Iron</keyword>
<comment type="caution">
    <text evidence="10">The sequence shown here is derived from an EMBL/GenBank/DDBJ whole genome shotgun (WGS) entry which is preliminary data.</text>
</comment>
<feature type="signal peptide" evidence="8">
    <location>
        <begin position="1"/>
        <end position="22"/>
    </location>
</feature>
<feature type="domain" description="Heme haloperoxidase family profile" evidence="9">
    <location>
        <begin position="32"/>
        <end position="245"/>
    </location>
</feature>
<keyword evidence="3" id="KW-0349">Heme</keyword>
<evidence type="ECO:0000256" key="6">
    <source>
        <dbReference type="ARBA" id="ARBA00023004"/>
    </source>
</evidence>
<organism evidence="10 11">
    <name type="scientific">Ophiocordyceps sinensis</name>
    <dbReference type="NCBI Taxonomy" id="72228"/>
    <lineage>
        <taxon>Eukaryota</taxon>
        <taxon>Fungi</taxon>
        <taxon>Dikarya</taxon>
        <taxon>Ascomycota</taxon>
        <taxon>Pezizomycotina</taxon>
        <taxon>Sordariomycetes</taxon>
        <taxon>Hypocreomycetidae</taxon>
        <taxon>Hypocreales</taxon>
        <taxon>Ophiocordycipitaceae</taxon>
        <taxon>Ophiocordyceps</taxon>
    </lineage>
</organism>
<keyword evidence="5" id="KW-0560">Oxidoreductase</keyword>
<evidence type="ECO:0000256" key="7">
    <source>
        <dbReference type="ARBA" id="ARBA00025795"/>
    </source>
</evidence>
<dbReference type="GO" id="GO:0046872">
    <property type="term" value="F:metal ion binding"/>
    <property type="evidence" value="ECO:0007669"/>
    <property type="project" value="UniProtKB-KW"/>
</dbReference>
<keyword evidence="4" id="KW-0479">Metal-binding</keyword>
<dbReference type="GO" id="GO:0004601">
    <property type="term" value="F:peroxidase activity"/>
    <property type="evidence" value="ECO:0007669"/>
    <property type="project" value="UniProtKB-KW"/>
</dbReference>
<evidence type="ECO:0000313" key="11">
    <source>
        <dbReference type="Proteomes" id="UP000557566"/>
    </source>
</evidence>
<dbReference type="InterPro" id="IPR000028">
    <property type="entry name" value="Chloroperoxidase"/>
</dbReference>
<evidence type="ECO:0000256" key="2">
    <source>
        <dbReference type="ARBA" id="ARBA00022559"/>
    </source>
</evidence>
<evidence type="ECO:0000256" key="5">
    <source>
        <dbReference type="ARBA" id="ARBA00023002"/>
    </source>
</evidence>
<dbReference type="PANTHER" id="PTHR33577:SF9">
    <property type="entry name" value="PEROXIDASE STCC"/>
    <property type="match status" value="1"/>
</dbReference>
<evidence type="ECO:0000259" key="9">
    <source>
        <dbReference type="PROSITE" id="PS51405"/>
    </source>
</evidence>
<comment type="similarity">
    <text evidence="7">Belongs to the chloroperoxidase family.</text>
</comment>
<dbReference type="PANTHER" id="PTHR33577">
    <property type="entry name" value="STERIGMATOCYSTIN BIOSYNTHESIS PEROXIDASE STCC-RELATED"/>
    <property type="match status" value="1"/>
</dbReference>
<proteinExistence type="inferred from homology"/>
<evidence type="ECO:0000256" key="4">
    <source>
        <dbReference type="ARBA" id="ARBA00022723"/>
    </source>
</evidence>
<keyword evidence="2" id="KW-0575">Peroxidase</keyword>
<evidence type="ECO:0000256" key="1">
    <source>
        <dbReference type="ARBA" id="ARBA00001970"/>
    </source>
</evidence>
<keyword evidence="11" id="KW-1185">Reference proteome</keyword>
<sequence>MNSTPWSRTTLWLLACLGVATAVPTLDINDARFTQFMPPGPDDVRSSCPGLNTLANHGFLPRDGRGLNISTLMVAAFEGFGVSPETSGLITLSGLIASNKPPSEMFSLAAVHSADWQIEHDYSLSRKDRSEDPNVARFDNETWQATFRELLKKSPIVSAYDFGKAKAASVIEHRMRRPNATYDVKAAGNSATEIAKVMNTLGNLDGWVRVEYLETFFEQEKFPYDLGWRPHRYAADIGSVLGIGALTLGAAPEVLSEASNGRVVLPTDIISAISPRNMTAIWPLRQIIRDAGFDSLAPFDELFRLMSGRLQVIY</sequence>
<feature type="chain" id="PRO_5034586717" description="Heme haloperoxidase family profile domain-containing protein" evidence="8">
    <location>
        <begin position="23"/>
        <end position="314"/>
    </location>
</feature>
<dbReference type="Pfam" id="PF01328">
    <property type="entry name" value="Peroxidase_2"/>
    <property type="match status" value="1"/>
</dbReference>
<dbReference type="AlphaFoldDB" id="A0A8H4LRT2"/>
<dbReference type="Gene3D" id="1.10.489.10">
    <property type="entry name" value="Chloroperoxidase-like"/>
    <property type="match status" value="1"/>
</dbReference>
<dbReference type="OrthoDB" id="407298at2759"/>
<protein>
    <recommendedName>
        <fullName evidence="9">Heme haloperoxidase family profile domain-containing protein</fullName>
    </recommendedName>
</protein>
<name>A0A8H4LRT2_9HYPO</name>
<gene>
    <name evidence="10" type="ORF">G6O67_007889</name>
</gene>
<evidence type="ECO:0000256" key="3">
    <source>
        <dbReference type="ARBA" id="ARBA00022617"/>
    </source>
</evidence>
<keyword evidence="8" id="KW-0732">Signal</keyword>
<dbReference type="PROSITE" id="PS51405">
    <property type="entry name" value="HEME_HALOPEROXIDASE"/>
    <property type="match status" value="1"/>
</dbReference>
<dbReference type="EMBL" id="JAAVMX010000009">
    <property type="protein sequence ID" value="KAF4504439.1"/>
    <property type="molecule type" value="Genomic_DNA"/>
</dbReference>
<reference evidence="10 11" key="1">
    <citation type="journal article" date="2020" name="Genome Biol. Evol.">
        <title>A new high-quality draft genome assembly of the Chinese cordyceps Ophiocordyceps sinensis.</title>
        <authorList>
            <person name="Shu R."/>
            <person name="Zhang J."/>
            <person name="Meng Q."/>
            <person name="Zhang H."/>
            <person name="Zhou G."/>
            <person name="Li M."/>
            <person name="Wu P."/>
            <person name="Zhao Y."/>
            <person name="Chen C."/>
            <person name="Qin Q."/>
        </authorList>
    </citation>
    <scope>NUCLEOTIDE SEQUENCE [LARGE SCALE GENOMIC DNA]</scope>
    <source>
        <strain evidence="10 11">IOZ07</strain>
    </source>
</reference>
<dbReference type="SUPFAM" id="SSF47571">
    <property type="entry name" value="Cloroperoxidase"/>
    <property type="match status" value="2"/>
</dbReference>
<dbReference type="InterPro" id="IPR036851">
    <property type="entry name" value="Chloroperoxidase-like_sf"/>
</dbReference>